<evidence type="ECO:0000313" key="3">
    <source>
        <dbReference type="Proteomes" id="UP000250796"/>
    </source>
</evidence>
<dbReference type="PANTHER" id="PTHR39081">
    <property type="entry name" value="MUT7-C DOMAIN-CONTAINING PROTEIN"/>
    <property type="match status" value="1"/>
</dbReference>
<evidence type="ECO:0000259" key="1">
    <source>
        <dbReference type="Pfam" id="PF01927"/>
    </source>
</evidence>
<dbReference type="KEGG" id="minf:MESINF_2089"/>
<sequence>MKFLVDESLSKLGRKLRILGLDTAVCSWQTFDSLIVERDIFLTTSRRFLERAIKSRLRCYLLKSNNWRSQLKSVFQRYSIRVEDLKPFSRCSVCNGELEEASPEDLCSVPEYVLLNNENLRKCQNCGRVYWKGSHVEHMRSLYRIIAETSGGKTEQSPF</sequence>
<gene>
    <name evidence="2" type="ORF">MESINF_2089</name>
</gene>
<dbReference type="InterPro" id="IPR002782">
    <property type="entry name" value="Mut7-C_RNAse_dom"/>
</dbReference>
<accession>A0A7Z7LG90</accession>
<dbReference type="PANTHER" id="PTHR39081:SF1">
    <property type="entry name" value="MUT7-C RNASE DOMAIN-CONTAINING PROTEIN"/>
    <property type="match status" value="1"/>
</dbReference>
<dbReference type="RefSeq" id="WP_169699670.1">
    <property type="nucleotide sequence ID" value="NZ_LS974202.1"/>
</dbReference>
<dbReference type="EMBL" id="LS974202">
    <property type="protein sequence ID" value="SSC13529.1"/>
    <property type="molecule type" value="Genomic_DNA"/>
</dbReference>
<name>A0A7Z7LG90_9BACT</name>
<organism evidence="2 3">
    <name type="scientific">Mesotoga infera</name>
    <dbReference type="NCBI Taxonomy" id="1236046"/>
    <lineage>
        <taxon>Bacteria</taxon>
        <taxon>Thermotogati</taxon>
        <taxon>Thermotogota</taxon>
        <taxon>Thermotogae</taxon>
        <taxon>Kosmotogales</taxon>
        <taxon>Kosmotogaceae</taxon>
        <taxon>Mesotoga</taxon>
    </lineage>
</organism>
<proteinExistence type="predicted"/>
<dbReference type="AlphaFoldDB" id="A0A7Z7LG90"/>
<keyword evidence="3" id="KW-1185">Reference proteome</keyword>
<feature type="domain" description="Mut7-C RNAse" evidence="1">
    <location>
        <begin position="1"/>
        <end position="141"/>
    </location>
</feature>
<reference evidence="2 3" key="1">
    <citation type="submission" date="2017-01" db="EMBL/GenBank/DDBJ databases">
        <authorList>
            <person name="Erauso G."/>
        </authorList>
    </citation>
    <scope>NUCLEOTIDE SEQUENCE [LARGE SCALE GENOMIC DNA]</scope>
    <source>
        <strain evidence="2">MESINF1</strain>
    </source>
</reference>
<protein>
    <recommendedName>
        <fullName evidence="1">Mut7-C RNAse domain-containing protein</fullName>
    </recommendedName>
</protein>
<dbReference type="Pfam" id="PF01927">
    <property type="entry name" value="Mut7-C"/>
    <property type="match status" value="1"/>
</dbReference>
<evidence type="ECO:0000313" key="2">
    <source>
        <dbReference type="EMBL" id="SSC13529.1"/>
    </source>
</evidence>
<dbReference type="Proteomes" id="UP000250796">
    <property type="component" value="Chromosome MESINF"/>
</dbReference>